<evidence type="ECO:0000313" key="2">
    <source>
        <dbReference type="EMBL" id="KAJ4752403.1"/>
    </source>
</evidence>
<dbReference type="EMBL" id="JAMFTS010000005">
    <property type="protein sequence ID" value="KAJ4752403.1"/>
    <property type="molecule type" value="Genomic_DNA"/>
</dbReference>
<name>A0AAV8FNN6_9POAL</name>
<evidence type="ECO:0000313" key="4">
    <source>
        <dbReference type="Proteomes" id="UP001140206"/>
    </source>
</evidence>
<dbReference type="GO" id="GO:0005634">
    <property type="term" value="C:nucleus"/>
    <property type="evidence" value="ECO:0007669"/>
    <property type="project" value="TreeGrafter"/>
</dbReference>
<dbReference type="InterPro" id="IPR036047">
    <property type="entry name" value="F-box-like_dom_sf"/>
</dbReference>
<evidence type="ECO:0000259" key="1">
    <source>
        <dbReference type="Pfam" id="PF00646"/>
    </source>
</evidence>
<dbReference type="Pfam" id="PF00646">
    <property type="entry name" value="F-box"/>
    <property type="match status" value="1"/>
</dbReference>
<gene>
    <name evidence="3" type="ORF">LUZ62_045855</name>
    <name evidence="2" type="ORF">LUZ62_086808</name>
</gene>
<organism evidence="3 4">
    <name type="scientific">Rhynchospora pubera</name>
    <dbReference type="NCBI Taxonomy" id="906938"/>
    <lineage>
        <taxon>Eukaryota</taxon>
        <taxon>Viridiplantae</taxon>
        <taxon>Streptophyta</taxon>
        <taxon>Embryophyta</taxon>
        <taxon>Tracheophyta</taxon>
        <taxon>Spermatophyta</taxon>
        <taxon>Magnoliopsida</taxon>
        <taxon>Liliopsida</taxon>
        <taxon>Poales</taxon>
        <taxon>Cyperaceae</taxon>
        <taxon>Cyperoideae</taxon>
        <taxon>Rhynchosporeae</taxon>
        <taxon>Rhynchospora</taxon>
    </lineage>
</organism>
<dbReference type="GO" id="GO:0061458">
    <property type="term" value="P:reproductive system development"/>
    <property type="evidence" value="ECO:0007669"/>
    <property type="project" value="TreeGrafter"/>
</dbReference>
<dbReference type="InterPro" id="IPR001810">
    <property type="entry name" value="F-box_dom"/>
</dbReference>
<dbReference type="PANTHER" id="PTHR47149:SF1">
    <property type="entry name" value="F-BOX PROTEIN RMF"/>
    <property type="match status" value="1"/>
</dbReference>
<protein>
    <recommendedName>
        <fullName evidence="1">F-box domain-containing protein</fullName>
    </recommendedName>
</protein>
<dbReference type="SUPFAM" id="SSF81383">
    <property type="entry name" value="F-box domain"/>
    <property type="match status" value="1"/>
</dbReference>
<dbReference type="PANTHER" id="PTHR47149">
    <property type="entry name" value="F-BOX PROTEIN RMF"/>
    <property type="match status" value="1"/>
</dbReference>
<accession>A0AAV8FNN6</accession>
<dbReference type="Proteomes" id="UP001140206">
    <property type="component" value="Chromosome 5"/>
</dbReference>
<dbReference type="EMBL" id="JAMFTS010000002">
    <property type="protein sequence ID" value="KAJ4794609.1"/>
    <property type="molecule type" value="Genomic_DNA"/>
</dbReference>
<dbReference type="Proteomes" id="UP001140206">
    <property type="component" value="Chromosome 2"/>
</dbReference>
<keyword evidence="4" id="KW-1185">Reference proteome</keyword>
<comment type="caution">
    <text evidence="3">The sequence shown here is derived from an EMBL/GenBank/DDBJ whole genome shotgun (WGS) entry which is preliminary data.</text>
</comment>
<evidence type="ECO:0000313" key="3">
    <source>
        <dbReference type="EMBL" id="KAJ4794609.1"/>
    </source>
</evidence>
<sequence length="334" mass="38542">MAISLLKRLKLFNSNQDGNREREEDNNGGKRRIVTYLKRKLANAKKALTYPRWRTRETQPTVDWSNLPPDMWREVAKRMGSKDMGNICMVSRWLNNQFSEGHLWKIAFLRDLNIADDFHVNASWKEIYASAFNGSHSFILHHGYQQEQIDKRRLGAFSLTSHSVLLTHTLSLPNILPPVLIEYIDDIVDVCILNNARIGSWISDYHKVQSPWNNNHIGVAYVLDARHCELFLEEGYNDGTWEYETIAMTIFHSDVVKGGIFNQAHMWSPATLRFFGANTWAGIPTVDGVKLRRNPNAVAYCANLEQIRGIIVKYEVMKDDNDEVVSIRIYNFVV</sequence>
<feature type="domain" description="F-box" evidence="1">
    <location>
        <begin position="64"/>
        <end position="92"/>
    </location>
</feature>
<proteinExistence type="predicted"/>
<dbReference type="AlphaFoldDB" id="A0AAV8FNN6"/>
<reference evidence="3" key="1">
    <citation type="submission" date="2022-08" db="EMBL/GenBank/DDBJ databases">
        <authorList>
            <person name="Marques A."/>
        </authorList>
    </citation>
    <scope>NUCLEOTIDE SEQUENCE</scope>
    <source>
        <strain evidence="3">RhyPub2mFocal</strain>
        <tissue evidence="3">Leaves</tissue>
    </source>
</reference>